<keyword evidence="2" id="KW-1185">Reference proteome</keyword>
<feature type="non-terminal residue" evidence="1">
    <location>
        <position position="1"/>
    </location>
</feature>
<dbReference type="Proteomes" id="UP000887159">
    <property type="component" value="Unassembled WGS sequence"/>
</dbReference>
<comment type="caution">
    <text evidence="1">The sequence shown here is derived from an EMBL/GenBank/DDBJ whole genome shotgun (WGS) entry which is preliminary data.</text>
</comment>
<name>A0A8X6SLH4_TRICX</name>
<protein>
    <submittedName>
        <fullName evidence="1">Uncharacterized protein</fullName>
    </submittedName>
</protein>
<accession>A0A8X6SLH4</accession>
<gene>
    <name evidence="1" type="ORF">TNCV_4958701</name>
</gene>
<dbReference type="AlphaFoldDB" id="A0A8X6SLH4"/>
<evidence type="ECO:0000313" key="1">
    <source>
        <dbReference type="EMBL" id="GFY13500.1"/>
    </source>
</evidence>
<reference evidence="1" key="1">
    <citation type="submission" date="2020-08" db="EMBL/GenBank/DDBJ databases">
        <title>Multicomponent nature underlies the extraordinary mechanical properties of spider dragline silk.</title>
        <authorList>
            <person name="Kono N."/>
            <person name="Nakamura H."/>
            <person name="Mori M."/>
            <person name="Yoshida Y."/>
            <person name="Ohtoshi R."/>
            <person name="Malay A.D."/>
            <person name="Moran D.A.P."/>
            <person name="Tomita M."/>
            <person name="Numata K."/>
            <person name="Arakawa K."/>
        </authorList>
    </citation>
    <scope>NUCLEOTIDE SEQUENCE</scope>
</reference>
<evidence type="ECO:0000313" key="2">
    <source>
        <dbReference type="Proteomes" id="UP000887159"/>
    </source>
</evidence>
<dbReference type="EMBL" id="BMAU01021323">
    <property type="protein sequence ID" value="GFY13500.1"/>
    <property type="molecule type" value="Genomic_DNA"/>
</dbReference>
<organism evidence="1 2">
    <name type="scientific">Trichonephila clavipes</name>
    <name type="common">Golden silk orbweaver</name>
    <name type="synonym">Nephila clavipes</name>
    <dbReference type="NCBI Taxonomy" id="2585209"/>
    <lineage>
        <taxon>Eukaryota</taxon>
        <taxon>Metazoa</taxon>
        <taxon>Ecdysozoa</taxon>
        <taxon>Arthropoda</taxon>
        <taxon>Chelicerata</taxon>
        <taxon>Arachnida</taxon>
        <taxon>Araneae</taxon>
        <taxon>Araneomorphae</taxon>
        <taxon>Entelegynae</taxon>
        <taxon>Araneoidea</taxon>
        <taxon>Nephilidae</taxon>
        <taxon>Trichonephila</taxon>
    </lineage>
</organism>
<sequence>LRTCILVLPKEDFLYSAALFKTSPTALKYNKKIPTVLLKSLLISEKSLHAEIVEVEIEVVSPSIVPSGNFAELNRTVTCMVLKANYRRTSCPCHDEFRGPRSDYVRQVALENNNNKNCS</sequence>
<proteinExistence type="predicted"/>